<dbReference type="OrthoDB" id="5541786at2759"/>
<dbReference type="GO" id="GO:0006888">
    <property type="term" value="P:endoplasmic reticulum to Golgi vesicle-mediated transport"/>
    <property type="evidence" value="ECO:0007669"/>
    <property type="project" value="TreeGrafter"/>
</dbReference>
<gene>
    <name evidence="9" type="ORF">SCLCIDRAFT_1223246</name>
</gene>
<evidence type="ECO:0000259" key="7">
    <source>
        <dbReference type="Pfam" id="PF07970"/>
    </source>
</evidence>
<feature type="compositionally biased region" description="Polar residues" evidence="5">
    <location>
        <begin position="416"/>
        <end position="429"/>
    </location>
</feature>
<dbReference type="HOGENOM" id="CLU_034705_2_1_1"/>
<dbReference type="InterPro" id="IPR039542">
    <property type="entry name" value="Erv_N"/>
</dbReference>
<evidence type="ECO:0000256" key="3">
    <source>
        <dbReference type="ARBA" id="ARBA00022989"/>
    </source>
</evidence>
<feature type="compositionally biased region" description="Low complexity" evidence="5">
    <location>
        <begin position="430"/>
        <end position="439"/>
    </location>
</feature>
<feature type="compositionally biased region" description="Low complexity" evidence="5">
    <location>
        <begin position="449"/>
        <end position="465"/>
    </location>
</feature>
<evidence type="ECO:0000313" key="10">
    <source>
        <dbReference type="Proteomes" id="UP000053989"/>
    </source>
</evidence>
<keyword evidence="2 6" id="KW-0812">Transmembrane</keyword>
<dbReference type="InParanoid" id="A0A0C3D9A7"/>
<keyword evidence="10" id="KW-1185">Reference proteome</keyword>
<evidence type="ECO:0000256" key="2">
    <source>
        <dbReference type="ARBA" id="ARBA00022692"/>
    </source>
</evidence>
<dbReference type="AlphaFoldDB" id="A0A0C3D9A7"/>
<dbReference type="Pfam" id="PF13850">
    <property type="entry name" value="ERGIC_N"/>
    <property type="match status" value="1"/>
</dbReference>
<organism evidence="9 10">
    <name type="scientific">Scleroderma citrinum Foug A</name>
    <dbReference type="NCBI Taxonomy" id="1036808"/>
    <lineage>
        <taxon>Eukaryota</taxon>
        <taxon>Fungi</taxon>
        <taxon>Dikarya</taxon>
        <taxon>Basidiomycota</taxon>
        <taxon>Agaricomycotina</taxon>
        <taxon>Agaricomycetes</taxon>
        <taxon>Agaricomycetidae</taxon>
        <taxon>Boletales</taxon>
        <taxon>Sclerodermatineae</taxon>
        <taxon>Sclerodermataceae</taxon>
        <taxon>Scleroderma</taxon>
    </lineage>
</organism>
<evidence type="ECO:0000313" key="9">
    <source>
        <dbReference type="EMBL" id="KIM52984.1"/>
    </source>
</evidence>
<dbReference type="GO" id="GO:0006890">
    <property type="term" value="P:retrograde vesicle-mediated transport, Golgi to endoplasmic reticulum"/>
    <property type="evidence" value="ECO:0007669"/>
    <property type="project" value="TreeGrafter"/>
</dbReference>
<dbReference type="PANTHER" id="PTHR10984:SF81">
    <property type="entry name" value="ER-DERIVED VESICLES PROTEIN ERV41"/>
    <property type="match status" value="1"/>
</dbReference>
<keyword evidence="4 6" id="KW-0472">Membrane</keyword>
<evidence type="ECO:0000259" key="8">
    <source>
        <dbReference type="Pfam" id="PF13850"/>
    </source>
</evidence>
<dbReference type="STRING" id="1036808.A0A0C3D9A7"/>
<dbReference type="FunCoup" id="A0A0C3D9A7">
    <property type="interactions" value="44"/>
</dbReference>
<dbReference type="GO" id="GO:0030134">
    <property type="term" value="C:COPII-coated ER to Golgi transport vesicle"/>
    <property type="evidence" value="ECO:0007669"/>
    <property type="project" value="TreeGrafter"/>
</dbReference>
<feature type="region of interest" description="Disordered" evidence="5">
    <location>
        <begin position="416"/>
        <end position="505"/>
    </location>
</feature>
<feature type="domain" description="Endoplasmic reticulum vesicle transporter N-terminal" evidence="8">
    <location>
        <begin position="19"/>
        <end position="104"/>
    </location>
</feature>
<dbReference type="Proteomes" id="UP000053989">
    <property type="component" value="Unassembled WGS sequence"/>
</dbReference>
<dbReference type="GO" id="GO:0000139">
    <property type="term" value="C:Golgi membrane"/>
    <property type="evidence" value="ECO:0007669"/>
    <property type="project" value="TreeGrafter"/>
</dbReference>
<evidence type="ECO:0000256" key="6">
    <source>
        <dbReference type="SAM" id="Phobius"/>
    </source>
</evidence>
<keyword evidence="3 6" id="KW-1133">Transmembrane helix</keyword>
<reference evidence="9 10" key="1">
    <citation type="submission" date="2014-04" db="EMBL/GenBank/DDBJ databases">
        <authorList>
            <consortium name="DOE Joint Genome Institute"/>
            <person name="Kuo A."/>
            <person name="Kohler A."/>
            <person name="Nagy L.G."/>
            <person name="Floudas D."/>
            <person name="Copeland A."/>
            <person name="Barry K.W."/>
            <person name="Cichocki N."/>
            <person name="Veneault-Fourrey C."/>
            <person name="LaButti K."/>
            <person name="Lindquist E.A."/>
            <person name="Lipzen A."/>
            <person name="Lundell T."/>
            <person name="Morin E."/>
            <person name="Murat C."/>
            <person name="Sun H."/>
            <person name="Tunlid A."/>
            <person name="Henrissat B."/>
            <person name="Grigoriev I.V."/>
            <person name="Hibbett D.S."/>
            <person name="Martin F."/>
            <person name="Nordberg H.P."/>
            <person name="Cantor M.N."/>
            <person name="Hua S.X."/>
        </authorList>
    </citation>
    <scope>NUCLEOTIDE SEQUENCE [LARGE SCALE GENOMIC DNA]</scope>
    <source>
        <strain evidence="9 10">Foug A</strain>
    </source>
</reference>
<protein>
    <recommendedName>
        <fullName evidence="11">Endoplasmic reticulum vesicle transporter C-terminal domain-containing protein</fullName>
    </recommendedName>
</protein>
<feature type="transmembrane region" description="Helical" evidence="6">
    <location>
        <begin position="36"/>
        <end position="53"/>
    </location>
</feature>
<proteinExistence type="predicted"/>
<dbReference type="PANTHER" id="PTHR10984">
    <property type="entry name" value="ENDOPLASMIC RETICULUM-GOLGI INTERMEDIATE COMPARTMENT PROTEIN"/>
    <property type="match status" value="1"/>
</dbReference>
<feature type="compositionally biased region" description="Pro residues" evidence="5">
    <location>
        <begin position="482"/>
        <end position="498"/>
    </location>
</feature>
<evidence type="ECO:0008006" key="11">
    <source>
        <dbReference type="Google" id="ProtNLM"/>
    </source>
</evidence>
<evidence type="ECO:0000256" key="5">
    <source>
        <dbReference type="SAM" id="MobiDB-lite"/>
    </source>
</evidence>
<dbReference type="EMBL" id="KN822193">
    <property type="protein sequence ID" value="KIM52984.1"/>
    <property type="molecule type" value="Genomic_DNA"/>
</dbReference>
<evidence type="ECO:0000256" key="1">
    <source>
        <dbReference type="ARBA" id="ARBA00004370"/>
    </source>
</evidence>
<dbReference type="Pfam" id="PF07970">
    <property type="entry name" value="COPIIcoated_ERV"/>
    <property type="match status" value="1"/>
</dbReference>
<evidence type="ECO:0000256" key="4">
    <source>
        <dbReference type="ARBA" id="ARBA00023136"/>
    </source>
</evidence>
<reference evidence="10" key="2">
    <citation type="submission" date="2015-01" db="EMBL/GenBank/DDBJ databases">
        <title>Evolutionary Origins and Diversification of the Mycorrhizal Mutualists.</title>
        <authorList>
            <consortium name="DOE Joint Genome Institute"/>
            <consortium name="Mycorrhizal Genomics Consortium"/>
            <person name="Kohler A."/>
            <person name="Kuo A."/>
            <person name="Nagy L.G."/>
            <person name="Floudas D."/>
            <person name="Copeland A."/>
            <person name="Barry K.W."/>
            <person name="Cichocki N."/>
            <person name="Veneault-Fourrey C."/>
            <person name="LaButti K."/>
            <person name="Lindquist E.A."/>
            <person name="Lipzen A."/>
            <person name="Lundell T."/>
            <person name="Morin E."/>
            <person name="Murat C."/>
            <person name="Riley R."/>
            <person name="Ohm R."/>
            <person name="Sun H."/>
            <person name="Tunlid A."/>
            <person name="Henrissat B."/>
            <person name="Grigoriev I.V."/>
            <person name="Hibbett D.S."/>
            <person name="Martin F."/>
        </authorList>
    </citation>
    <scope>NUCLEOTIDE SEQUENCE [LARGE SCALE GENOMIC DNA]</scope>
    <source>
        <strain evidence="10">Foug A</strain>
    </source>
</reference>
<dbReference type="InterPro" id="IPR045888">
    <property type="entry name" value="Erv"/>
</dbReference>
<comment type="subcellular location">
    <subcellularLocation>
        <location evidence="1">Membrane</location>
    </subcellularLocation>
</comment>
<feature type="domain" description="Endoplasmic reticulum vesicle transporter C-terminal" evidence="7">
    <location>
        <begin position="164"/>
        <end position="325"/>
    </location>
</feature>
<name>A0A0C3D9A7_9AGAM</name>
<dbReference type="GO" id="GO:0005789">
    <property type="term" value="C:endoplasmic reticulum membrane"/>
    <property type="evidence" value="ECO:0007669"/>
    <property type="project" value="TreeGrafter"/>
</dbReference>
<sequence length="505" mass="54298">MSSTGDQSLLHKLDAVAPQFDAFPKLPSSYKSRSESRGFFTLLVALVAFLLVLNDLGEYIWGWPDYEFSVDQHAASYMDVNVDMVVNMPCEFLSVDIKDALGDRLYLSKGFHRDGTVFDIGQATTLKEHAKALSARQAIAQSRKSRGFFSFFRSGPPDFRPTYNHQKDGTACRIYGSLAVKKVTANLHITTAGHGYASSVHVDHNKMNLSHVITEFSFGPYFPDIAQPLDYSFEIANQPFMAYQYFLHIVPTTYIAPRSSPLHTNQYSVTHYTRSFDHGGGIPGIFFKIDLDPMVISIHQRTTSFVQLMIRCVGVIGGVFTCASYFLRVTVRAVEAVSGSNNTSGIVAAEATGVRKRWTGGTLRARPVPNRTSWIAEGAPSPSPSYASYATTASPGFPSQNAYPYSPYLSTLSGLPQTGSVPPTPNTGVSIGMPGSSSFGPPPARGHVRSSSVGGSVSMGSRSVSAGLSSFPVTPHSHAAGLPPPPIPGAQTGPPAPPSGGKKDD</sequence>
<accession>A0A0C3D9A7</accession>
<dbReference type="InterPro" id="IPR012936">
    <property type="entry name" value="Erv_C"/>
</dbReference>